<evidence type="ECO:0000313" key="2">
    <source>
        <dbReference type="Proteomes" id="UP000256690"/>
    </source>
</evidence>
<sequence length="154" mass="16724">MDAPSAPSRTELGKARDAIAAFLIEKDIPAQIADGDTQAKRDIDVELVFPDMCFRPSTLSIPSTHPAAAAYETVRKEIMELIDQTLQDKWCGLSLHLLGLVKERSDPTVVVYLLPYTVADWGGLAALIQGLLPPGESINVEFLPGSFAFTLDGR</sequence>
<protein>
    <submittedName>
        <fullName evidence="1">Uncharacterized protein</fullName>
    </submittedName>
</protein>
<gene>
    <name evidence="1" type="ORF">DSM5745_10457</name>
</gene>
<dbReference type="Proteomes" id="UP000256690">
    <property type="component" value="Unassembled WGS sequence"/>
</dbReference>
<proteinExistence type="predicted"/>
<comment type="caution">
    <text evidence="1">The sequence shown here is derived from an EMBL/GenBank/DDBJ whole genome shotgun (WGS) entry which is preliminary data.</text>
</comment>
<keyword evidence="2" id="KW-1185">Reference proteome</keyword>
<accession>A0A3D8QJ01</accession>
<dbReference type="EMBL" id="PVWQ01000016">
    <property type="protein sequence ID" value="RDW61785.1"/>
    <property type="molecule type" value="Genomic_DNA"/>
</dbReference>
<dbReference type="GeneID" id="38120827"/>
<dbReference type="AlphaFoldDB" id="A0A3D8QJ01"/>
<name>A0A3D8QJ01_9EURO</name>
<evidence type="ECO:0000313" key="1">
    <source>
        <dbReference type="EMBL" id="RDW61785.1"/>
    </source>
</evidence>
<dbReference type="RefSeq" id="XP_026598916.1">
    <property type="nucleotide sequence ID" value="XM_026752473.1"/>
</dbReference>
<reference evidence="1 2" key="1">
    <citation type="journal article" date="2018" name="IMA Fungus">
        <title>IMA Genome-F 9: Draft genome sequence of Annulohypoxylon stygium, Aspergillus mulundensis, Berkeleyomyces basicola (syn. Thielaviopsis basicola), Ceratocystis smalleyi, two Cercospora beticola strains, Coleophoma cylindrospora, Fusarium fracticaudum, Phialophora cf. hyalina, and Morchella septimelata.</title>
        <authorList>
            <person name="Wingfield B.D."/>
            <person name="Bills G.F."/>
            <person name="Dong Y."/>
            <person name="Huang W."/>
            <person name="Nel W.J."/>
            <person name="Swalarsk-Parry B.S."/>
            <person name="Vaghefi N."/>
            <person name="Wilken P.M."/>
            <person name="An Z."/>
            <person name="de Beer Z.W."/>
            <person name="De Vos L."/>
            <person name="Chen L."/>
            <person name="Duong T.A."/>
            <person name="Gao Y."/>
            <person name="Hammerbacher A."/>
            <person name="Kikkert J.R."/>
            <person name="Li Y."/>
            <person name="Li H."/>
            <person name="Li K."/>
            <person name="Li Q."/>
            <person name="Liu X."/>
            <person name="Ma X."/>
            <person name="Naidoo K."/>
            <person name="Pethybridge S.J."/>
            <person name="Sun J."/>
            <person name="Steenkamp E.T."/>
            <person name="van der Nest M.A."/>
            <person name="van Wyk S."/>
            <person name="Wingfield M.J."/>
            <person name="Xiong C."/>
            <person name="Yue Q."/>
            <person name="Zhang X."/>
        </authorList>
    </citation>
    <scope>NUCLEOTIDE SEQUENCE [LARGE SCALE GENOMIC DNA]</scope>
    <source>
        <strain evidence="1 2">DSM 5745</strain>
    </source>
</reference>
<organism evidence="1 2">
    <name type="scientific">Aspergillus mulundensis</name>
    <dbReference type="NCBI Taxonomy" id="1810919"/>
    <lineage>
        <taxon>Eukaryota</taxon>
        <taxon>Fungi</taxon>
        <taxon>Dikarya</taxon>
        <taxon>Ascomycota</taxon>
        <taxon>Pezizomycotina</taxon>
        <taxon>Eurotiomycetes</taxon>
        <taxon>Eurotiomycetidae</taxon>
        <taxon>Eurotiales</taxon>
        <taxon>Aspergillaceae</taxon>
        <taxon>Aspergillus</taxon>
        <taxon>Aspergillus subgen. Nidulantes</taxon>
    </lineage>
</organism>
<dbReference type="OrthoDB" id="5414143at2759"/>